<name>Q2GRG0_CHAGB</name>
<dbReference type="AlphaFoldDB" id="Q2GRG0"/>
<dbReference type="RefSeq" id="XP_001227371.1">
    <property type="nucleotide sequence ID" value="XM_001227370.1"/>
</dbReference>
<proteinExistence type="predicted"/>
<evidence type="ECO:0000313" key="3">
    <source>
        <dbReference type="Proteomes" id="UP000001056"/>
    </source>
</evidence>
<dbReference type="HOGENOM" id="CLU_1758590_0_0_1"/>
<dbReference type="Proteomes" id="UP000001056">
    <property type="component" value="Unassembled WGS sequence"/>
</dbReference>
<evidence type="ECO:0000313" key="2">
    <source>
        <dbReference type="EMBL" id="EAQ85430.1"/>
    </source>
</evidence>
<organism evidence="2 3">
    <name type="scientific">Chaetomium globosum (strain ATCC 6205 / CBS 148.51 / DSM 1962 / NBRC 6347 / NRRL 1970)</name>
    <name type="common">Soil fungus</name>
    <dbReference type="NCBI Taxonomy" id="306901"/>
    <lineage>
        <taxon>Eukaryota</taxon>
        <taxon>Fungi</taxon>
        <taxon>Dikarya</taxon>
        <taxon>Ascomycota</taxon>
        <taxon>Pezizomycotina</taxon>
        <taxon>Sordariomycetes</taxon>
        <taxon>Sordariomycetidae</taxon>
        <taxon>Sordariales</taxon>
        <taxon>Chaetomiaceae</taxon>
        <taxon>Chaetomium</taxon>
    </lineage>
</organism>
<accession>Q2GRG0</accession>
<evidence type="ECO:0000256" key="1">
    <source>
        <dbReference type="SAM" id="MobiDB-lite"/>
    </source>
</evidence>
<dbReference type="InParanoid" id="Q2GRG0"/>
<dbReference type="VEuPathDB" id="FungiDB:CHGG_09444"/>
<dbReference type="GeneID" id="4395549"/>
<feature type="region of interest" description="Disordered" evidence="1">
    <location>
        <begin position="12"/>
        <end position="34"/>
    </location>
</feature>
<dbReference type="EMBL" id="CH408034">
    <property type="protein sequence ID" value="EAQ85430.1"/>
    <property type="molecule type" value="Genomic_DNA"/>
</dbReference>
<gene>
    <name evidence="2" type="ORF">CHGG_09444</name>
</gene>
<reference evidence="3" key="1">
    <citation type="journal article" date="2015" name="Genome Announc.">
        <title>Draft genome sequence of the cellulolytic fungus Chaetomium globosum.</title>
        <authorList>
            <person name="Cuomo C.A."/>
            <person name="Untereiner W.A."/>
            <person name="Ma L.-J."/>
            <person name="Grabherr M."/>
            <person name="Birren B.W."/>
        </authorList>
    </citation>
    <scope>NUCLEOTIDE SEQUENCE [LARGE SCALE GENOMIC DNA]</scope>
    <source>
        <strain evidence="3">ATCC 6205 / CBS 148.51 / DSM 1962 / NBRC 6347 / NRRL 1970</strain>
    </source>
</reference>
<keyword evidence="3" id="KW-1185">Reference proteome</keyword>
<sequence length="148" mass="16153">MSDLYSKIRLLPGLPGRGDRDSQAPGLGGSGAPNQEWPADFVGLSMKCAVLAAGFGTRRAGTPFSDVQTIRGDDKLRTPRAIRALPLGKRLSVAFDTSASDKAARTPAVVDPGNGQCCSRRRKHGMKRLIMRLRVFETDDDHWVTFRK</sequence>
<protein>
    <submittedName>
        <fullName evidence="2">Uncharacterized protein</fullName>
    </submittedName>
</protein>